<comment type="function">
    <text evidence="6">Transcriptional repressor that regulates multiple aspects of plant growth and development.</text>
</comment>
<evidence type="ECO:0000259" key="8">
    <source>
        <dbReference type="PROSITE" id="PS51754"/>
    </source>
</evidence>
<evidence type="ECO:0000313" key="10">
    <source>
        <dbReference type="Proteomes" id="UP000250235"/>
    </source>
</evidence>
<dbReference type="GO" id="GO:0045892">
    <property type="term" value="P:negative regulation of DNA-templated transcription"/>
    <property type="evidence" value="ECO:0007669"/>
    <property type="project" value="UniProtKB-UniRule"/>
</dbReference>
<gene>
    <name evidence="9" type="ORF">F511_01868</name>
</gene>
<dbReference type="PANTHER" id="PTHR33057:SF82">
    <property type="entry name" value="TRANSCRIPTION REPRESSOR OFP5"/>
    <property type="match status" value="1"/>
</dbReference>
<dbReference type="Proteomes" id="UP000250235">
    <property type="component" value="Unassembled WGS sequence"/>
</dbReference>
<evidence type="ECO:0000256" key="1">
    <source>
        <dbReference type="ARBA" id="ARBA00004123"/>
    </source>
</evidence>
<keyword evidence="4 6" id="KW-0804">Transcription</keyword>
<evidence type="ECO:0000256" key="2">
    <source>
        <dbReference type="ARBA" id="ARBA00022491"/>
    </source>
</evidence>
<feature type="region of interest" description="Disordered" evidence="7">
    <location>
        <begin position="258"/>
        <end position="280"/>
    </location>
</feature>
<accession>A0A2Z7D1Q0</accession>
<evidence type="ECO:0000256" key="5">
    <source>
        <dbReference type="ARBA" id="ARBA00023242"/>
    </source>
</evidence>
<dbReference type="AlphaFoldDB" id="A0A2Z7D1Q0"/>
<sequence>MNWVRKKSEPSSSTTTSSIIGRVFPVTWINKFKKRGGNLETCSVKEKQRGKVDFPTPNSSLPPCWREGRFYSMDEDDAYWRLSFTGEKIEVGRRSTGGLMNPLWYDSDDESQLLASSFKSLRCGHKEVPRREERWNFNDMVLDIKKMKEKQHEGNGIVGDLRLTEASNGGSRVKEGELGKMLDEEQKDIFGTEQSMFQMEEQYSEPAVSNPRKQRNVSFPDWSLSSIEEDCASERVSVSEWPNLEDFKIDEIKLKNERRKKTAYQSSESHSSKTKQSNKVKAYSPRTECKIKALEDMRKSRKMLKKKVKKQVVEGGTMFDGFAVLKSSFNPQQDFRNSMIEMIMEKEIRRTEELEELLACYLTFNCDEYHDLIIKVFRQVWFELNRGVC</sequence>
<name>A0A2Z7D1Q0_9LAMI</name>
<dbReference type="OrthoDB" id="1928390at2759"/>
<dbReference type="InterPro" id="IPR006458">
    <property type="entry name" value="Ovate_C"/>
</dbReference>
<proteinExistence type="predicted"/>
<keyword evidence="5 6" id="KW-0539">Nucleus</keyword>
<dbReference type="PANTHER" id="PTHR33057">
    <property type="entry name" value="TRANSCRIPTION REPRESSOR OFP7-RELATED"/>
    <property type="match status" value="1"/>
</dbReference>
<keyword evidence="3 6" id="KW-0805">Transcription regulation</keyword>
<protein>
    <recommendedName>
        <fullName evidence="6">Transcription repressor</fullName>
    </recommendedName>
    <alternativeName>
        <fullName evidence="6">Ovate family protein</fullName>
    </alternativeName>
</protein>
<keyword evidence="10" id="KW-1185">Reference proteome</keyword>
<dbReference type="GO" id="GO:0005634">
    <property type="term" value="C:nucleus"/>
    <property type="evidence" value="ECO:0007669"/>
    <property type="project" value="UniProtKB-SubCell"/>
</dbReference>
<evidence type="ECO:0000256" key="3">
    <source>
        <dbReference type="ARBA" id="ARBA00023015"/>
    </source>
</evidence>
<evidence type="ECO:0000256" key="7">
    <source>
        <dbReference type="SAM" id="MobiDB-lite"/>
    </source>
</evidence>
<dbReference type="NCBIfam" id="TIGR01568">
    <property type="entry name" value="A_thal_3678"/>
    <property type="match status" value="1"/>
</dbReference>
<dbReference type="Pfam" id="PF04844">
    <property type="entry name" value="Ovate"/>
    <property type="match status" value="1"/>
</dbReference>
<evidence type="ECO:0000256" key="6">
    <source>
        <dbReference type="RuleBase" id="RU367028"/>
    </source>
</evidence>
<evidence type="ECO:0000313" key="9">
    <source>
        <dbReference type="EMBL" id="KZV51076.1"/>
    </source>
</evidence>
<keyword evidence="2 6" id="KW-0678">Repressor</keyword>
<dbReference type="PROSITE" id="PS51754">
    <property type="entry name" value="OVATE"/>
    <property type="match status" value="1"/>
</dbReference>
<evidence type="ECO:0000256" key="4">
    <source>
        <dbReference type="ARBA" id="ARBA00023163"/>
    </source>
</evidence>
<dbReference type="EMBL" id="KQ992022">
    <property type="protein sequence ID" value="KZV51076.1"/>
    <property type="molecule type" value="Genomic_DNA"/>
</dbReference>
<organism evidence="9 10">
    <name type="scientific">Dorcoceras hygrometricum</name>
    <dbReference type="NCBI Taxonomy" id="472368"/>
    <lineage>
        <taxon>Eukaryota</taxon>
        <taxon>Viridiplantae</taxon>
        <taxon>Streptophyta</taxon>
        <taxon>Embryophyta</taxon>
        <taxon>Tracheophyta</taxon>
        <taxon>Spermatophyta</taxon>
        <taxon>Magnoliopsida</taxon>
        <taxon>eudicotyledons</taxon>
        <taxon>Gunneridae</taxon>
        <taxon>Pentapetalae</taxon>
        <taxon>asterids</taxon>
        <taxon>lamiids</taxon>
        <taxon>Lamiales</taxon>
        <taxon>Gesneriaceae</taxon>
        <taxon>Didymocarpoideae</taxon>
        <taxon>Trichosporeae</taxon>
        <taxon>Loxocarpinae</taxon>
        <taxon>Dorcoceras</taxon>
    </lineage>
</organism>
<comment type="subcellular location">
    <subcellularLocation>
        <location evidence="1 6">Nucleus</location>
    </subcellularLocation>
</comment>
<feature type="domain" description="OVATE" evidence="8">
    <location>
        <begin position="324"/>
        <end position="383"/>
    </location>
</feature>
<reference evidence="9 10" key="1">
    <citation type="journal article" date="2015" name="Proc. Natl. Acad. Sci. U.S.A.">
        <title>The resurrection genome of Boea hygrometrica: A blueprint for survival of dehydration.</title>
        <authorList>
            <person name="Xiao L."/>
            <person name="Yang G."/>
            <person name="Zhang L."/>
            <person name="Yang X."/>
            <person name="Zhao S."/>
            <person name="Ji Z."/>
            <person name="Zhou Q."/>
            <person name="Hu M."/>
            <person name="Wang Y."/>
            <person name="Chen M."/>
            <person name="Xu Y."/>
            <person name="Jin H."/>
            <person name="Xiao X."/>
            <person name="Hu G."/>
            <person name="Bao F."/>
            <person name="Hu Y."/>
            <person name="Wan P."/>
            <person name="Li L."/>
            <person name="Deng X."/>
            <person name="Kuang T."/>
            <person name="Xiang C."/>
            <person name="Zhu J.K."/>
            <person name="Oliver M.J."/>
            <person name="He Y."/>
        </authorList>
    </citation>
    <scope>NUCLEOTIDE SEQUENCE [LARGE SCALE GENOMIC DNA]</scope>
    <source>
        <strain evidence="10">cv. XS01</strain>
    </source>
</reference>
<dbReference type="InterPro" id="IPR038933">
    <property type="entry name" value="Ovate"/>
</dbReference>